<dbReference type="SUPFAM" id="SSF53335">
    <property type="entry name" value="S-adenosyl-L-methionine-dependent methyltransferases"/>
    <property type="match status" value="1"/>
</dbReference>
<dbReference type="InterPro" id="IPR020806">
    <property type="entry name" value="PKS_PP-bd"/>
</dbReference>
<dbReference type="SUPFAM" id="SSF52151">
    <property type="entry name" value="FabD/lysophospholipase-like"/>
    <property type="match status" value="1"/>
</dbReference>
<feature type="domain" description="PKS/mFAS DH" evidence="9">
    <location>
        <begin position="173"/>
        <end position="457"/>
    </location>
</feature>
<dbReference type="Pfam" id="PF08242">
    <property type="entry name" value="Methyltransf_12"/>
    <property type="match status" value="1"/>
</dbReference>
<evidence type="ECO:0000259" key="9">
    <source>
        <dbReference type="PROSITE" id="PS52019"/>
    </source>
</evidence>
<dbReference type="InterPro" id="IPR050091">
    <property type="entry name" value="PKS_NRPS_Biosynth_Enz"/>
</dbReference>
<dbReference type="PANTHER" id="PTHR43775">
    <property type="entry name" value="FATTY ACID SYNTHASE"/>
    <property type="match status" value="1"/>
</dbReference>
<evidence type="ECO:0000313" key="11">
    <source>
        <dbReference type="Proteomes" id="UP000234254"/>
    </source>
</evidence>
<dbReference type="Pfam" id="PF08659">
    <property type="entry name" value="KR"/>
    <property type="match status" value="1"/>
</dbReference>
<keyword evidence="1" id="KW-0596">Phosphopantetheine</keyword>
<dbReference type="Pfam" id="PF21089">
    <property type="entry name" value="PKS_DH_N"/>
    <property type="match status" value="1"/>
</dbReference>
<comment type="caution">
    <text evidence="10">The sequence shown here is derived from an EMBL/GenBank/DDBJ whole genome shotgun (WGS) entry which is preliminary data.</text>
</comment>
<dbReference type="InterPro" id="IPR011032">
    <property type="entry name" value="GroES-like_sf"/>
</dbReference>
<dbReference type="Pfam" id="PF08240">
    <property type="entry name" value="ADH_N"/>
    <property type="match status" value="1"/>
</dbReference>
<dbReference type="SMART" id="SM00822">
    <property type="entry name" value="PKS_KR"/>
    <property type="match status" value="1"/>
</dbReference>
<sequence length="1732" mass="192317">MAKIGHIFEEMIRGRAPACTPQIPMYSTVLGRPLTEHDQLDSRYWRNNLELPVLFSTTIKKVLNDLQNQTMCLAEIGPHCPLAGPLRQIIQDAEARPKPSYVPTLCKNQHQSMNIVQSAGRMFLNGIKVSFSALNGPGTVLLDLPPYPWDYSRKQWVESRVTKGWRMRQHGYHELLGSRVLESNDLEPSWRNILRLEDSPWLSDHQLSGCIVYPSAGHIAAVGEAIRQISGAPRYMIRNMFVKKALILDAQDDVELMTSLRPVTLTDVLDSDWYQFTVYSYNGTEWHKHCTGQVTAVHDPVPAGEPAPPFLRPVDMGLQYRSLRELGLDYGPHFQGLDGVTADPISHTARGRITAQEPLEQIDAYSVHPTIIDKGLQLMSVAATRGLARHLDQVAIPVFLDKVYCGCGDPGELRAQAVCRTAAQGNFVGDSLVVGATEVTLDIQGVKAFGVEADDHDNGSNGRLRSARVDWQPDIEFVSSLADLLPPASPRMEAELHMIEQICTLQIMITYRSIQNITPTAPYLLKYKQWLAQCLEKFQHGKHALVPETREWMAMDSEQQESLHASLSSRAQKAFQSEVFTIMHRFFNRITASVEDIFRGKVSMVETIMANNDLELFYNIISHPSHYRPFLCDLGRSRPHMRVLEIGAGTGGMTASTLECLETADGAKMFSEYVFTDISPGFFSAGRERFKNIPRMTFRALDITRDPVEQGFSAASFDLIVCSNVLHATPRLQTTLSNVRQLLVPGGYLFLQELCPETSLIDGIMGLLEGWWVGEKEGRVDHPYISPSRWDEELRMAGFTGAEAMAYDNTQPYQFNANIISRLASDEPTGEHISLLHDGPITESARSIENVFLQQGYSVDWCTLESPACGNIVSLLDLDFPFFDGISQRSFNLFRDFISRAAPKTILWVTRRTQMECEDPRWGQTLAVARSIRLESSIPFATVEMDPPSQPPSHLLVKVYQKFQSRLSSGSEPDYEYSIQGDSVYTCRYQIADLSERAATLRCPSVAKRLSIGNTGLLDTLHWVQDEPRLPGPGEVEIEVQYVALNFKDMMVAMGFVGQKDDLGYEASGIVRRVGPGPHAQVLRVGDRVSAVGDSVLRTTVVIRSIQCFKIPARLSLDSAVTIPCVYATAVYCLLTLGRLESGQSVLVHSACGGVGLAAIQVCQMMGAEIFATVGSEVKAQYLVDNHHIPRDRIFNSRNPSFKEDVLRVTGGRGVDTVLNSLSGECLHASWECVAEFGTMIEIGKRDMMGHGTLRMDHFQGNRSFVGFDLHHLGLQSAEKFHRTMQQVLGYIERGLIKPIEPKTIFEAHEVEVAFRYMQTGEHMGKILIRFPEDPGRLPLSRGEDRLSLSPEVSYLLIGGLGGLGQAVSRWMVECGARSLVFLSRSAGQSAEIDVFRRELKAMGCSITAVPGDVADPDDVRRALDACPQPVAGVIQMAMVLKDQTLDKMTYDEWMSAISPKVEGTWNLYRALQEHQLDFFVLFGSLVGHLANVGQANYGAANCFHGAFARYSRARGFPSAVLDLGVVKDIGYVSGRPDLLQRCVDASMDPLGEGQLVRALQAAIVQARTPVRSEQSEDFSSVIVGLQQLTNADLRATYQSELRLALFKEADIRHESGVSSQKDVINQFAAEAERDPSILHLPVSLELMTLEIARLVRAGVGEEPIEAAAEIPIDSMMTIEIRSWLRKRLNIDVPAMKIAKGKNIGGLSKFVLEAIDEKLRLKGVGTGQIARE</sequence>
<dbReference type="CDD" id="cd02440">
    <property type="entry name" value="AdoMet_MTases"/>
    <property type="match status" value="1"/>
</dbReference>
<dbReference type="Gene3D" id="3.40.366.10">
    <property type="entry name" value="Malonyl-Coenzyme A Acyl Carrier Protein, domain 2"/>
    <property type="match status" value="1"/>
</dbReference>
<proteinExistence type="predicted"/>
<dbReference type="Gene3D" id="3.40.50.720">
    <property type="entry name" value="NAD(P)-binding Rossmann-like Domain"/>
    <property type="match status" value="1"/>
</dbReference>
<dbReference type="OrthoDB" id="329835at2759"/>
<dbReference type="VEuPathDB" id="FungiDB:P168DRAFT_292039"/>
<dbReference type="GO" id="GO:0016491">
    <property type="term" value="F:oxidoreductase activity"/>
    <property type="evidence" value="ECO:0007669"/>
    <property type="project" value="InterPro"/>
</dbReference>
<evidence type="ECO:0000256" key="5">
    <source>
        <dbReference type="ARBA" id="ARBA00022857"/>
    </source>
</evidence>
<dbReference type="GO" id="GO:0032259">
    <property type="term" value="P:methylation"/>
    <property type="evidence" value="ECO:0007669"/>
    <property type="project" value="UniProtKB-KW"/>
</dbReference>
<dbReference type="SUPFAM" id="SSF47336">
    <property type="entry name" value="ACP-like"/>
    <property type="match status" value="1"/>
</dbReference>
<dbReference type="GO" id="GO:1901336">
    <property type="term" value="P:lactone biosynthetic process"/>
    <property type="evidence" value="ECO:0007669"/>
    <property type="project" value="UniProtKB-ARBA"/>
</dbReference>
<dbReference type="GO" id="GO:0006633">
    <property type="term" value="P:fatty acid biosynthetic process"/>
    <property type="evidence" value="ECO:0007669"/>
    <property type="project" value="TreeGrafter"/>
</dbReference>
<dbReference type="InterPro" id="IPR020807">
    <property type="entry name" value="PKS_DH"/>
</dbReference>
<dbReference type="Proteomes" id="UP000234254">
    <property type="component" value="Unassembled WGS sequence"/>
</dbReference>
<evidence type="ECO:0000256" key="2">
    <source>
        <dbReference type="ARBA" id="ARBA00022553"/>
    </source>
</evidence>
<dbReference type="InterPro" id="IPR049900">
    <property type="entry name" value="PKS_mFAS_DH"/>
</dbReference>
<dbReference type="Gene3D" id="3.90.180.10">
    <property type="entry name" value="Medium-chain alcohol dehydrogenases, catalytic domain"/>
    <property type="match status" value="1"/>
</dbReference>
<keyword evidence="7" id="KW-0012">Acyltransferase</keyword>
<dbReference type="Pfam" id="PF14765">
    <property type="entry name" value="PS-DH"/>
    <property type="match status" value="1"/>
</dbReference>
<dbReference type="InterPro" id="IPR029063">
    <property type="entry name" value="SAM-dependent_MTases_sf"/>
</dbReference>
<dbReference type="SMART" id="SM00829">
    <property type="entry name" value="PKS_ER"/>
    <property type="match status" value="1"/>
</dbReference>
<keyword evidence="11" id="KW-1185">Reference proteome</keyword>
<evidence type="ECO:0000256" key="3">
    <source>
        <dbReference type="ARBA" id="ARBA00022603"/>
    </source>
</evidence>
<dbReference type="GO" id="GO:0004312">
    <property type="term" value="F:fatty acid synthase activity"/>
    <property type="evidence" value="ECO:0007669"/>
    <property type="project" value="TreeGrafter"/>
</dbReference>
<protein>
    <submittedName>
        <fullName evidence="10">KR-domain-containing protein</fullName>
    </submittedName>
</protein>
<keyword evidence="3" id="KW-0489">Methyltransferase</keyword>
<dbReference type="RefSeq" id="XP_024690482.1">
    <property type="nucleotide sequence ID" value="XM_024837517.1"/>
</dbReference>
<feature type="region of interest" description="C-terminal hotdog fold" evidence="8">
    <location>
        <begin position="311"/>
        <end position="457"/>
    </location>
</feature>
<evidence type="ECO:0000256" key="7">
    <source>
        <dbReference type="ARBA" id="ARBA00023315"/>
    </source>
</evidence>
<dbReference type="PROSITE" id="PS52019">
    <property type="entry name" value="PKS_MFAS_DH"/>
    <property type="match status" value="1"/>
</dbReference>
<dbReference type="InterPro" id="IPR049552">
    <property type="entry name" value="PKS_DH_N"/>
</dbReference>
<dbReference type="SMART" id="SM00826">
    <property type="entry name" value="PKS_DH"/>
    <property type="match status" value="1"/>
</dbReference>
<evidence type="ECO:0000256" key="6">
    <source>
        <dbReference type="ARBA" id="ARBA00023268"/>
    </source>
</evidence>
<dbReference type="InterPro" id="IPR016035">
    <property type="entry name" value="Acyl_Trfase/lysoPLipase"/>
</dbReference>
<name>A0A2I1CW94_ASPC2</name>
<dbReference type="InterPro" id="IPR013154">
    <property type="entry name" value="ADH-like_N"/>
</dbReference>
<evidence type="ECO:0000313" key="10">
    <source>
        <dbReference type="EMBL" id="PKY01888.1"/>
    </source>
</evidence>
<evidence type="ECO:0000256" key="8">
    <source>
        <dbReference type="PROSITE-ProRule" id="PRU01363"/>
    </source>
</evidence>
<dbReference type="InterPro" id="IPR049551">
    <property type="entry name" value="PKS_DH_C"/>
</dbReference>
<dbReference type="InterPro" id="IPR057326">
    <property type="entry name" value="KR_dom"/>
</dbReference>
<keyword evidence="6" id="KW-0511">Multifunctional enzyme</keyword>
<evidence type="ECO:0000256" key="4">
    <source>
        <dbReference type="ARBA" id="ARBA00022679"/>
    </source>
</evidence>
<dbReference type="SUPFAM" id="SSF51735">
    <property type="entry name" value="NAD(P)-binding Rossmann-fold domains"/>
    <property type="match status" value="2"/>
</dbReference>
<dbReference type="EMBL" id="MSFM01000010">
    <property type="protein sequence ID" value="PKY01888.1"/>
    <property type="molecule type" value="Genomic_DNA"/>
</dbReference>
<evidence type="ECO:0000256" key="1">
    <source>
        <dbReference type="ARBA" id="ARBA00022450"/>
    </source>
</evidence>
<dbReference type="Gene3D" id="3.10.129.110">
    <property type="entry name" value="Polyketide synthase dehydratase"/>
    <property type="match status" value="1"/>
</dbReference>
<dbReference type="InterPro" id="IPR013968">
    <property type="entry name" value="PKS_KR"/>
</dbReference>
<feature type="region of interest" description="N-terminal hotdog fold" evidence="8">
    <location>
        <begin position="173"/>
        <end position="301"/>
    </location>
</feature>
<dbReference type="PANTHER" id="PTHR43775:SF49">
    <property type="entry name" value="SYNTHASE, PUTATIVE (JCVI)-RELATED"/>
    <property type="match status" value="1"/>
</dbReference>
<dbReference type="InterPro" id="IPR013217">
    <property type="entry name" value="Methyltransf_12"/>
</dbReference>
<keyword evidence="2" id="KW-0597">Phosphoprotein</keyword>
<gene>
    <name evidence="10" type="ORF">P168DRAFT_292039</name>
</gene>
<dbReference type="InterPro" id="IPR036291">
    <property type="entry name" value="NAD(P)-bd_dom_sf"/>
</dbReference>
<dbReference type="InterPro" id="IPR001227">
    <property type="entry name" value="Ac_transferase_dom_sf"/>
</dbReference>
<keyword evidence="5" id="KW-0521">NADP</keyword>
<dbReference type="FunFam" id="3.40.50.720:FF:000209">
    <property type="entry name" value="Polyketide synthase Pks12"/>
    <property type="match status" value="1"/>
</dbReference>
<dbReference type="Gene3D" id="3.30.70.3290">
    <property type="match status" value="1"/>
</dbReference>
<dbReference type="InterPro" id="IPR042104">
    <property type="entry name" value="PKS_dehydratase_sf"/>
</dbReference>
<keyword evidence="4" id="KW-0808">Transferase</keyword>
<reference evidence="10" key="1">
    <citation type="submission" date="2016-12" db="EMBL/GenBank/DDBJ databases">
        <title>The genomes of Aspergillus section Nigri reveals drivers in fungal speciation.</title>
        <authorList>
            <consortium name="DOE Joint Genome Institute"/>
            <person name="Vesth T.C."/>
            <person name="Nybo J."/>
            <person name="Theobald S."/>
            <person name="Brandl J."/>
            <person name="Frisvad J.C."/>
            <person name="Nielsen K.F."/>
            <person name="Lyhne E.K."/>
            <person name="Kogle M.E."/>
            <person name="Kuo A."/>
            <person name="Riley R."/>
            <person name="Clum A."/>
            <person name="Nolan M."/>
            <person name="Lipzen A."/>
            <person name="Salamov A."/>
            <person name="Henrissat B."/>
            <person name="Wiebenga A."/>
            <person name="De vries R.P."/>
            <person name="Grigoriev I.V."/>
            <person name="Mortensen U.H."/>
            <person name="Andersen M.R."/>
            <person name="Baker S.E."/>
        </authorList>
    </citation>
    <scope>NUCLEOTIDE SEQUENCE</scope>
    <source>
        <strain evidence="10">IBT 28561</strain>
    </source>
</reference>
<dbReference type="GO" id="GO:0008168">
    <property type="term" value="F:methyltransferase activity"/>
    <property type="evidence" value="ECO:0007669"/>
    <property type="project" value="UniProtKB-KW"/>
</dbReference>
<dbReference type="SMART" id="SM00823">
    <property type="entry name" value="PKS_PP"/>
    <property type="match status" value="1"/>
</dbReference>
<organism evidence="10 11">
    <name type="scientific">Aspergillus campestris (strain IBT 28561)</name>
    <dbReference type="NCBI Taxonomy" id="1392248"/>
    <lineage>
        <taxon>Eukaryota</taxon>
        <taxon>Fungi</taxon>
        <taxon>Dikarya</taxon>
        <taxon>Ascomycota</taxon>
        <taxon>Pezizomycotina</taxon>
        <taxon>Eurotiomycetes</taxon>
        <taxon>Eurotiomycetidae</taxon>
        <taxon>Eurotiales</taxon>
        <taxon>Aspergillaceae</taxon>
        <taxon>Aspergillus</taxon>
        <taxon>Aspergillus subgen. Circumdati</taxon>
    </lineage>
</organism>
<dbReference type="SUPFAM" id="SSF50129">
    <property type="entry name" value="GroES-like"/>
    <property type="match status" value="1"/>
</dbReference>
<dbReference type="GO" id="GO:0044550">
    <property type="term" value="P:secondary metabolite biosynthetic process"/>
    <property type="evidence" value="ECO:0007669"/>
    <property type="project" value="TreeGrafter"/>
</dbReference>
<dbReference type="Pfam" id="PF13602">
    <property type="entry name" value="ADH_zinc_N_2"/>
    <property type="match status" value="1"/>
</dbReference>
<dbReference type="InterPro" id="IPR036736">
    <property type="entry name" value="ACP-like_sf"/>
</dbReference>
<dbReference type="Gene3D" id="3.40.50.150">
    <property type="entry name" value="Vaccinia Virus protein VP39"/>
    <property type="match status" value="1"/>
</dbReference>
<dbReference type="CDD" id="cd05195">
    <property type="entry name" value="enoyl_red"/>
    <property type="match status" value="1"/>
</dbReference>
<feature type="active site" description="Proton donor; for dehydratase activity" evidence="8">
    <location>
        <position position="373"/>
    </location>
</feature>
<feature type="active site" description="Proton acceptor; for dehydratase activity" evidence="8">
    <location>
        <position position="205"/>
    </location>
</feature>
<dbReference type="GO" id="GO:0031177">
    <property type="term" value="F:phosphopantetheine binding"/>
    <property type="evidence" value="ECO:0007669"/>
    <property type="project" value="InterPro"/>
</dbReference>
<accession>A0A2I1CW94</accession>
<dbReference type="InterPro" id="IPR020843">
    <property type="entry name" value="ER"/>
</dbReference>
<dbReference type="GeneID" id="36545041"/>
<dbReference type="CDD" id="cd05274">
    <property type="entry name" value="KR_FAS_SDR_x"/>
    <property type="match status" value="1"/>
</dbReference>